<sequence length="200" mass="22688">MSSDKDKLSFSERIELENRERLRKTLNEIPRLNCPKGWECQQFSVGGLTEIGFSHEQTNLLLAISSNGRGLFDCSTLQKIDRDYDQDHLIDYQKMKCHGIGILKNESLSIAGLHGGGLPVTSLNKDSLDVMALDWPNTELIFAPNGKSAYIEKHRLDCFRIYRTDSLKSYGFSICGNYFAIGTSSDLLIFKRKYKVHNNS</sequence>
<dbReference type="RefSeq" id="WP_168885788.1">
    <property type="nucleotide sequence ID" value="NZ_JABAIL010000037.1"/>
</dbReference>
<name>A0A7X8SRJ7_9BACT</name>
<dbReference type="Proteomes" id="UP000585050">
    <property type="component" value="Unassembled WGS sequence"/>
</dbReference>
<comment type="caution">
    <text evidence="1">The sequence shown here is derived from an EMBL/GenBank/DDBJ whole genome shotgun (WGS) entry which is preliminary data.</text>
</comment>
<evidence type="ECO:0000313" key="1">
    <source>
        <dbReference type="EMBL" id="NLR95083.1"/>
    </source>
</evidence>
<reference evidence="1 2" key="1">
    <citation type="submission" date="2020-04" db="EMBL/GenBank/DDBJ databases">
        <title>Flammeovirga sp. SR4, a novel species isolated from seawater.</title>
        <authorList>
            <person name="Wang X."/>
        </authorList>
    </citation>
    <scope>NUCLEOTIDE SEQUENCE [LARGE SCALE GENOMIC DNA]</scope>
    <source>
        <strain evidence="1 2">SR4</strain>
    </source>
</reference>
<protein>
    <submittedName>
        <fullName evidence="1">Uncharacterized protein</fullName>
    </submittedName>
</protein>
<dbReference type="EMBL" id="JABAIL010000037">
    <property type="protein sequence ID" value="NLR95083.1"/>
    <property type="molecule type" value="Genomic_DNA"/>
</dbReference>
<evidence type="ECO:0000313" key="2">
    <source>
        <dbReference type="Proteomes" id="UP000585050"/>
    </source>
</evidence>
<gene>
    <name evidence="1" type="ORF">HGP29_28040</name>
</gene>
<accession>A0A7X8SRJ7</accession>
<organism evidence="1 2">
    <name type="scientific">Flammeovirga agarivorans</name>
    <dbReference type="NCBI Taxonomy" id="2726742"/>
    <lineage>
        <taxon>Bacteria</taxon>
        <taxon>Pseudomonadati</taxon>
        <taxon>Bacteroidota</taxon>
        <taxon>Cytophagia</taxon>
        <taxon>Cytophagales</taxon>
        <taxon>Flammeovirgaceae</taxon>
        <taxon>Flammeovirga</taxon>
    </lineage>
</organism>
<keyword evidence="2" id="KW-1185">Reference proteome</keyword>
<proteinExistence type="predicted"/>
<dbReference type="AlphaFoldDB" id="A0A7X8SRJ7"/>